<keyword evidence="1" id="KW-0808">Transferase</keyword>
<reference evidence="5" key="1">
    <citation type="journal article" date="2019" name="Int. J. Syst. Evol. Microbiol.">
        <title>The Global Catalogue of Microorganisms (GCM) 10K type strain sequencing project: providing services to taxonomists for standard genome sequencing and annotation.</title>
        <authorList>
            <consortium name="The Broad Institute Genomics Platform"/>
            <consortium name="The Broad Institute Genome Sequencing Center for Infectious Disease"/>
            <person name="Wu L."/>
            <person name="Ma J."/>
        </authorList>
    </citation>
    <scope>NUCLEOTIDE SEQUENCE [LARGE SCALE GENOMIC DNA]</scope>
    <source>
        <strain evidence="5">JCM 11483</strain>
    </source>
</reference>
<dbReference type="PANTHER" id="PTHR46401:SF2">
    <property type="entry name" value="GLYCOSYLTRANSFERASE WBBK-RELATED"/>
    <property type="match status" value="1"/>
</dbReference>
<feature type="region of interest" description="Disordered" evidence="2">
    <location>
        <begin position="1"/>
        <end position="24"/>
    </location>
</feature>
<feature type="domain" description="Glycosyl transferase family 1" evidence="3">
    <location>
        <begin position="231"/>
        <end position="384"/>
    </location>
</feature>
<organism evidence="4 5">
    <name type="scientific">Nesterenkonia halobia</name>
    <dbReference type="NCBI Taxonomy" id="37922"/>
    <lineage>
        <taxon>Bacteria</taxon>
        <taxon>Bacillati</taxon>
        <taxon>Actinomycetota</taxon>
        <taxon>Actinomycetes</taxon>
        <taxon>Micrococcales</taxon>
        <taxon>Micrococcaceae</taxon>
        <taxon>Nesterenkonia</taxon>
    </lineage>
</organism>
<accession>A0ABP6RET5</accession>
<dbReference type="PANTHER" id="PTHR46401">
    <property type="entry name" value="GLYCOSYLTRANSFERASE WBBK-RELATED"/>
    <property type="match status" value="1"/>
</dbReference>
<protein>
    <submittedName>
        <fullName evidence="4">Glycosyltransferase family 4 protein</fullName>
    </submittedName>
</protein>
<proteinExistence type="predicted"/>
<dbReference type="EMBL" id="BAAAYG010000002">
    <property type="protein sequence ID" value="GAA3280047.1"/>
    <property type="molecule type" value="Genomic_DNA"/>
</dbReference>
<comment type="caution">
    <text evidence="4">The sequence shown here is derived from an EMBL/GenBank/DDBJ whole genome shotgun (WGS) entry which is preliminary data.</text>
</comment>
<evidence type="ECO:0000256" key="2">
    <source>
        <dbReference type="SAM" id="MobiDB-lite"/>
    </source>
</evidence>
<dbReference type="Pfam" id="PF00534">
    <property type="entry name" value="Glycos_transf_1"/>
    <property type="match status" value="1"/>
</dbReference>
<dbReference type="Proteomes" id="UP001501736">
    <property type="component" value="Unassembled WGS sequence"/>
</dbReference>
<dbReference type="Gene3D" id="3.40.50.2000">
    <property type="entry name" value="Glycogen Phosphorylase B"/>
    <property type="match status" value="1"/>
</dbReference>
<sequence>MNAPRSSPAVVDSDRHEAPARPSSGTVIWVEPRLSAPSGGTVYNDRVIAALADHGLEVHRVDVSAAWPRPDETARHAVHAQLSAVRDRLGSHPVVVDGLVGGGMPELFSSDSAVGQADDRADDGARPVADVLLVHLPLAVDAGPDSDRLNAAEGRAVRQARRVVATSRWAAEEIRRRHGRRDVEVISPGVTRPASDPGSGRGSCREVGFEAGAGIGADAAADAGAAPALRPPRLAMAASFTPRKNHRLLGDALEPLLDRGWTLQLAGPGAETPEGASVLSELRRRLPGRVDHRGALTPEAMPGFWEHADLVLLPSWAETFGMVVTEACVHGVPGIVSAGTGAEEALGEAGAACDPGSPEAWTAQLRAWLDGPTLRRRWAETARTRADRLPPWTRTAAAWQTLIRSVDR</sequence>
<evidence type="ECO:0000259" key="3">
    <source>
        <dbReference type="Pfam" id="PF00534"/>
    </source>
</evidence>
<gene>
    <name evidence="4" type="ORF">GCM10020260_03810</name>
</gene>
<keyword evidence="5" id="KW-1185">Reference proteome</keyword>
<name>A0ABP6RET5_9MICC</name>
<evidence type="ECO:0000256" key="1">
    <source>
        <dbReference type="ARBA" id="ARBA00022679"/>
    </source>
</evidence>
<dbReference type="SUPFAM" id="SSF53756">
    <property type="entry name" value="UDP-Glycosyltransferase/glycogen phosphorylase"/>
    <property type="match status" value="1"/>
</dbReference>
<dbReference type="CDD" id="cd03801">
    <property type="entry name" value="GT4_PimA-like"/>
    <property type="match status" value="1"/>
</dbReference>
<evidence type="ECO:0000313" key="4">
    <source>
        <dbReference type="EMBL" id="GAA3280047.1"/>
    </source>
</evidence>
<evidence type="ECO:0000313" key="5">
    <source>
        <dbReference type="Proteomes" id="UP001501736"/>
    </source>
</evidence>
<dbReference type="InterPro" id="IPR001296">
    <property type="entry name" value="Glyco_trans_1"/>
</dbReference>